<evidence type="ECO:0000256" key="5">
    <source>
        <dbReference type="SAM" id="Coils"/>
    </source>
</evidence>
<dbReference type="GO" id="GO:0008234">
    <property type="term" value="F:cysteine-type peptidase activity"/>
    <property type="evidence" value="ECO:0007669"/>
    <property type="project" value="UniProtKB-KW"/>
</dbReference>
<dbReference type="PANTHER" id="PTHR47359">
    <property type="entry name" value="PEPTIDOGLYCAN DL-ENDOPEPTIDASE CWLO"/>
    <property type="match status" value="1"/>
</dbReference>
<dbReference type="EMBL" id="ACLF03000004">
    <property type="protein sequence ID" value="EFQ83420.1"/>
    <property type="molecule type" value="Genomic_DNA"/>
</dbReference>
<reference evidence="7" key="1">
    <citation type="submission" date="2010-08" db="EMBL/GenBank/DDBJ databases">
        <authorList>
            <person name="Muzny D."/>
            <person name="Qin X."/>
            <person name="Buhay C."/>
            <person name="Dugan-Rocha S."/>
            <person name="Ding Y."/>
            <person name="Chen G."/>
            <person name="Hawes A."/>
            <person name="Holder M."/>
            <person name="Jhangiani S."/>
            <person name="Johnson A."/>
            <person name="Khan Z."/>
            <person name="Li Z."/>
            <person name="Liu W."/>
            <person name="Liu X."/>
            <person name="Perez L."/>
            <person name="Shen H."/>
            <person name="Wang Q."/>
            <person name="Watt J."/>
            <person name="Xi L."/>
            <person name="Xin Y."/>
            <person name="Zhou J."/>
            <person name="Deng J."/>
            <person name="Jiang H."/>
            <person name="Liu Y."/>
            <person name="Qu J."/>
            <person name="Song X.-Z."/>
            <person name="Zhang L."/>
            <person name="Villasana D."/>
            <person name="Johnson A."/>
            <person name="Liu J."/>
            <person name="Liyanage D."/>
            <person name="Lorensuhewa L."/>
            <person name="Robinson T."/>
            <person name="Song A."/>
            <person name="Song B.-B."/>
            <person name="Dinh H."/>
            <person name="Thornton R."/>
            <person name="Coyle M."/>
            <person name="Francisco L."/>
            <person name="Jackson L."/>
            <person name="Javaid M."/>
            <person name="Korchina V."/>
            <person name="Kovar C."/>
            <person name="Mata R."/>
            <person name="Mathew T."/>
            <person name="Ngo R."/>
            <person name="Nguyen L."/>
            <person name="Nguyen N."/>
            <person name="Okwuonu G."/>
            <person name="Ongeri F."/>
            <person name="Pham C."/>
            <person name="Simmons D."/>
            <person name="Wilczek-Boney K."/>
            <person name="Hale W."/>
            <person name="Jakkamsetti A."/>
            <person name="Pham P."/>
            <person name="Ruth R."/>
            <person name="San Lucas F."/>
            <person name="Warren J."/>
            <person name="Zhang J."/>
            <person name="Zhao Z."/>
            <person name="Zhou C."/>
            <person name="Zhu D."/>
            <person name="Lee S."/>
            <person name="Bess C."/>
            <person name="Blankenburg K."/>
            <person name="Forbes L."/>
            <person name="Fu Q."/>
            <person name="Gubbala S."/>
            <person name="Hirani K."/>
            <person name="Jayaseelan J.C."/>
            <person name="Lara F."/>
            <person name="Munidasa M."/>
            <person name="Palculict T."/>
            <person name="Patil S."/>
            <person name="Pu L.-L."/>
            <person name="Saada N."/>
            <person name="Tang L."/>
            <person name="Weissenberger G."/>
            <person name="Zhu Y."/>
            <person name="Hemphill L."/>
            <person name="Shang Y."/>
            <person name="Youmans B."/>
            <person name="Ayvaz T."/>
            <person name="Ross M."/>
            <person name="Santibanez J."/>
            <person name="Aqrawi P."/>
            <person name="Gross S."/>
            <person name="Joshi V."/>
            <person name="Fowler G."/>
            <person name="Nazareth L."/>
            <person name="Reid J."/>
            <person name="Worley K."/>
            <person name="Petrosino J."/>
            <person name="Highlander S."/>
            <person name="Gibbs R."/>
        </authorList>
    </citation>
    <scope>NUCLEOTIDE SEQUENCE [LARGE SCALE GENOMIC DNA]</scope>
    <source>
        <strain evidence="7">DSM 15272</strain>
    </source>
</reference>
<dbReference type="PROSITE" id="PS51935">
    <property type="entry name" value="NLPC_P60"/>
    <property type="match status" value="1"/>
</dbReference>
<dbReference type="GO" id="GO:0006508">
    <property type="term" value="P:proteolysis"/>
    <property type="evidence" value="ECO:0007669"/>
    <property type="project" value="UniProtKB-KW"/>
</dbReference>
<keyword evidence="3" id="KW-0378">Hydrolase</keyword>
<evidence type="ECO:0000256" key="3">
    <source>
        <dbReference type="ARBA" id="ARBA00022801"/>
    </source>
</evidence>
<dbReference type="InterPro" id="IPR000064">
    <property type="entry name" value="NLP_P60_dom"/>
</dbReference>
<keyword evidence="2" id="KW-0645">Protease</keyword>
<evidence type="ECO:0000259" key="6">
    <source>
        <dbReference type="PROSITE" id="PS51935"/>
    </source>
</evidence>
<dbReference type="Gene3D" id="6.10.250.3150">
    <property type="match status" value="1"/>
</dbReference>
<dbReference type="Proteomes" id="UP000003111">
    <property type="component" value="Unassembled WGS sequence"/>
</dbReference>
<keyword evidence="8" id="KW-1185">Reference proteome</keyword>
<dbReference type="AlphaFoldDB" id="E2SAM4"/>
<evidence type="ECO:0000313" key="7">
    <source>
        <dbReference type="EMBL" id="EFQ83420.1"/>
    </source>
</evidence>
<protein>
    <submittedName>
        <fullName evidence="7">NlpC/P60 family protein</fullName>
    </submittedName>
</protein>
<dbReference type="Gene3D" id="3.90.1720.10">
    <property type="entry name" value="endopeptidase domain like (from Nostoc punctiforme)"/>
    <property type="match status" value="1"/>
</dbReference>
<evidence type="ECO:0000313" key="8">
    <source>
        <dbReference type="Proteomes" id="UP000003111"/>
    </source>
</evidence>
<keyword evidence="5" id="KW-0175">Coiled coil</keyword>
<dbReference type="STRING" id="585531.HMPREF0063_11082"/>
<proteinExistence type="inferred from homology"/>
<name>E2SAM4_9ACTN</name>
<dbReference type="PANTHER" id="PTHR47359:SF3">
    <property type="entry name" value="NLP_P60 DOMAIN-CONTAINING PROTEIN-RELATED"/>
    <property type="match status" value="1"/>
</dbReference>
<dbReference type="MEROPS" id="C40.007"/>
<dbReference type="SUPFAM" id="SSF54001">
    <property type="entry name" value="Cysteine proteinases"/>
    <property type="match status" value="1"/>
</dbReference>
<comment type="caution">
    <text evidence="7">The sequence shown here is derived from an EMBL/GenBank/DDBJ whole genome shotgun (WGS) entry which is preliminary data.</text>
</comment>
<comment type="similarity">
    <text evidence="1">Belongs to the peptidase C40 family.</text>
</comment>
<dbReference type="Pfam" id="PF00877">
    <property type="entry name" value="NLPC_P60"/>
    <property type="match status" value="1"/>
</dbReference>
<dbReference type="HOGENOM" id="CLU_034085_1_0_11"/>
<evidence type="ECO:0000256" key="4">
    <source>
        <dbReference type="ARBA" id="ARBA00022807"/>
    </source>
</evidence>
<organism evidence="7 8">
    <name type="scientific">Aeromicrobium marinum DSM 15272</name>
    <dbReference type="NCBI Taxonomy" id="585531"/>
    <lineage>
        <taxon>Bacteria</taxon>
        <taxon>Bacillati</taxon>
        <taxon>Actinomycetota</taxon>
        <taxon>Actinomycetes</taxon>
        <taxon>Propionibacteriales</taxon>
        <taxon>Nocardioidaceae</taxon>
        <taxon>Aeromicrobium</taxon>
    </lineage>
</organism>
<gene>
    <name evidence="7" type="ORF">HMPREF0063_11082</name>
</gene>
<dbReference type="InterPro" id="IPR051794">
    <property type="entry name" value="PG_Endopeptidase_C40"/>
</dbReference>
<accession>E2SAM4</accession>
<feature type="domain" description="NlpC/P60" evidence="6">
    <location>
        <begin position="193"/>
        <end position="305"/>
    </location>
</feature>
<dbReference type="eggNOG" id="COG0791">
    <property type="taxonomic scope" value="Bacteria"/>
</dbReference>
<feature type="coiled-coil region" evidence="5">
    <location>
        <begin position="16"/>
        <end position="57"/>
    </location>
</feature>
<evidence type="ECO:0000256" key="1">
    <source>
        <dbReference type="ARBA" id="ARBA00007074"/>
    </source>
</evidence>
<dbReference type="InterPro" id="IPR038765">
    <property type="entry name" value="Papain-like_cys_pep_sf"/>
</dbReference>
<keyword evidence="4" id="KW-0788">Thiol protease</keyword>
<sequence>MAALLTVGAAVAEPDRAATVAEVEQAFERAEAANEQVNQLGVQIERTQADIAALDAEISAVGAEYEQRRTALGEALVEQQLAAPLGPTVSLLGSEDPEAFLEGLGAVQALNTSRAEALDEFSAVSRKLQNRRAQLEDLRTTLEADEASADEIRKDVQAQYRAAQAALERLPAEERRTLTASNTTIDFAVVAPSARGQAAIDFALAQVGKPYVYGGTGPNGYDCSGLVQASFRAAGASIPRVVGPQYQAAQQISMDQLQPGDIVFYGDMSHNGIYLGDGRVVHAPRPGKTVEITGMGGFTKAARVG</sequence>
<feature type="coiled-coil region" evidence="5">
    <location>
        <begin position="118"/>
        <end position="155"/>
    </location>
</feature>
<evidence type="ECO:0000256" key="2">
    <source>
        <dbReference type="ARBA" id="ARBA00022670"/>
    </source>
</evidence>